<gene>
    <name evidence="1" type="ORF">METZ01_LOCUS74505</name>
</gene>
<name>A0A381U1M4_9ZZZZ</name>
<feature type="non-terminal residue" evidence="1">
    <location>
        <position position="94"/>
    </location>
</feature>
<proteinExistence type="predicted"/>
<accession>A0A381U1M4</accession>
<sequence length="94" mass="10374">VIRHNSLYLCLFVGLFFTGCEKDLPISAEEEAQEFTGRSTWKIIQQDILDQSCTGCHVAGASFAEQSDLILTADVAYSQLINRVPHNQVAIDDG</sequence>
<organism evidence="1">
    <name type="scientific">marine metagenome</name>
    <dbReference type="NCBI Taxonomy" id="408172"/>
    <lineage>
        <taxon>unclassified sequences</taxon>
        <taxon>metagenomes</taxon>
        <taxon>ecological metagenomes</taxon>
    </lineage>
</organism>
<dbReference type="EMBL" id="UINC01005489">
    <property type="protein sequence ID" value="SVA21651.1"/>
    <property type="molecule type" value="Genomic_DNA"/>
</dbReference>
<reference evidence="1" key="1">
    <citation type="submission" date="2018-05" db="EMBL/GenBank/DDBJ databases">
        <authorList>
            <person name="Lanie J.A."/>
            <person name="Ng W.-L."/>
            <person name="Kazmierczak K.M."/>
            <person name="Andrzejewski T.M."/>
            <person name="Davidsen T.M."/>
            <person name="Wayne K.J."/>
            <person name="Tettelin H."/>
            <person name="Glass J.I."/>
            <person name="Rusch D."/>
            <person name="Podicherti R."/>
            <person name="Tsui H.-C.T."/>
            <person name="Winkler M.E."/>
        </authorList>
    </citation>
    <scope>NUCLEOTIDE SEQUENCE</scope>
</reference>
<evidence type="ECO:0000313" key="1">
    <source>
        <dbReference type="EMBL" id="SVA21651.1"/>
    </source>
</evidence>
<feature type="non-terminal residue" evidence="1">
    <location>
        <position position="1"/>
    </location>
</feature>
<protein>
    <submittedName>
        <fullName evidence="1">Uncharacterized protein</fullName>
    </submittedName>
</protein>
<dbReference type="AlphaFoldDB" id="A0A381U1M4"/>